<name>A0AAW0H231_MYOGA</name>
<feature type="region of interest" description="Disordered" evidence="1">
    <location>
        <begin position="1"/>
        <end position="29"/>
    </location>
</feature>
<dbReference type="AlphaFoldDB" id="A0AAW0H231"/>
<evidence type="ECO:0000313" key="4">
    <source>
        <dbReference type="Proteomes" id="UP001488838"/>
    </source>
</evidence>
<evidence type="ECO:0000256" key="1">
    <source>
        <dbReference type="SAM" id="MobiDB-lite"/>
    </source>
</evidence>
<proteinExistence type="predicted"/>
<reference evidence="3" key="2">
    <citation type="submission" date="2024-03" db="EMBL/GenBank/DDBJ databases">
        <authorList>
            <person name="Calamari Z.T."/>
        </authorList>
    </citation>
    <scope>NUCLEOTIDE SEQUENCE</scope>
    <source>
        <strain evidence="3">V071</strain>
        <tissue evidence="3">Muscle</tissue>
    </source>
</reference>
<evidence type="ECO:0000313" key="3">
    <source>
        <dbReference type="EMBL" id="KAK7795473.1"/>
    </source>
</evidence>
<feature type="compositionally biased region" description="Polar residues" evidence="1">
    <location>
        <begin position="1"/>
        <end position="14"/>
    </location>
</feature>
<dbReference type="Proteomes" id="UP001488838">
    <property type="component" value="Unassembled WGS sequence"/>
</dbReference>
<protein>
    <submittedName>
        <fullName evidence="3">Uncharacterized protein</fullName>
    </submittedName>
</protein>
<sequence>MVQFILNNQESVKMSSRRKRAPPVKVDEERQQQLHWNMHEDLRNEPLNLTIEQPCSGADSSSDCILIDDDTPEDVVHRDKKRRSEAVSTLESTEKETPLSVKLNVTVSPYHVDHSWKAFLGDFALQLLPEESLVEHFSERSFTLMSSESSNQFLIYVHSECKDEEKQESVCKESADVCIKGLRVESSFSSDMLQDLAWLQKKRGIKLYQRPEGSHMIKVLTCCAVL</sequence>
<reference evidence="3 4" key="1">
    <citation type="journal article" date="2023" name="bioRxiv">
        <title>Conserved and derived expression patterns and positive selection on dental genes reveal complex evolutionary context of ever-growing rodent molars.</title>
        <authorList>
            <person name="Calamari Z.T."/>
            <person name="Song A."/>
            <person name="Cohen E."/>
            <person name="Akter M."/>
            <person name="Roy R.D."/>
            <person name="Hallikas O."/>
            <person name="Christensen M.M."/>
            <person name="Li P."/>
            <person name="Marangoni P."/>
            <person name="Jernvall J."/>
            <person name="Klein O.D."/>
        </authorList>
    </citation>
    <scope>NUCLEOTIDE SEQUENCE [LARGE SCALE GENOMIC DNA]</scope>
    <source>
        <strain evidence="3">V071</strain>
    </source>
</reference>
<comment type="caution">
    <text evidence="3">The sequence shown here is derived from an EMBL/GenBank/DDBJ whole genome shotgun (WGS) entry which is preliminary data.</text>
</comment>
<keyword evidence="4" id="KW-1185">Reference proteome</keyword>
<dbReference type="EMBL" id="JBBHLL010002300">
    <property type="protein sequence ID" value="KAK7795473.1"/>
    <property type="molecule type" value="Genomic_DNA"/>
</dbReference>
<organism evidence="3 4">
    <name type="scientific">Myodes glareolus</name>
    <name type="common">Bank vole</name>
    <name type="synonym">Clethrionomys glareolus</name>
    <dbReference type="NCBI Taxonomy" id="447135"/>
    <lineage>
        <taxon>Eukaryota</taxon>
        <taxon>Metazoa</taxon>
        <taxon>Chordata</taxon>
        <taxon>Craniata</taxon>
        <taxon>Vertebrata</taxon>
        <taxon>Euteleostomi</taxon>
        <taxon>Mammalia</taxon>
        <taxon>Eutheria</taxon>
        <taxon>Euarchontoglires</taxon>
        <taxon>Glires</taxon>
        <taxon>Rodentia</taxon>
        <taxon>Myomorpha</taxon>
        <taxon>Muroidea</taxon>
        <taxon>Cricetidae</taxon>
        <taxon>Arvicolinae</taxon>
        <taxon>Myodes</taxon>
    </lineage>
</organism>
<gene>
    <name evidence="2" type="ORF">U0070_010078</name>
    <name evidence="3" type="ORF">U0070_012481</name>
</gene>
<evidence type="ECO:0000313" key="2">
    <source>
        <dbReference type="EMBL" id="KAK7795471.1"/>
    </source>
</evidence>
<dbReference type="EMBL" id="JBBHLL010002303">
    <property type="protein sequence ID" value="KAK7795471.1"/>
    <property type="molecule type" value="Genomic_DNA"/>
</dbReference>
<accession>A0AAW0H231</accession>